<comment type="similarity">
    <text evidence="4">Belongs to the SDHAF2 family.</text>
</comment>
<dbReference type="HAMAP" id="MF_03057">
    <property type="entry name" value="SDHAF2"/>
    <property type="match status" value="1"/>
</dbReference>
<dbReference type="EMBL" id="DS022302">
    <property type="protein sequence ID" value="OAJ38694.1"/>
    <property type="molecule type" value="Genomic_DNA"/>
</dbReference>
<sequence length="114" mass="13518">MTDPTLSNPNYLPDFAIPRRVSRPNEPLEQKRSRLVWQSRKRGILETDLLLSTYIQQALPTMEDAQLQEYDSLLDENDWDIYYWCTGAKEAPERIKDMSIFDGLVEHCKNKRNW</sequence>
<comment type="subcellular location">
    <subcellularLocation>
        <location evidence="1 4">Mitochondrion matrix</location>
    </subcellularLocation>
</comment>
<dbReference type="Proteomes" id="UP000077115">
    <property type="component" value="Unassembled WGS sequence"/>
</dbReference>
<dbReference type="Pfam" id="PF03937">
    <property type="entry name" value="Sdh5"/>
    <property type="match status" value="1"/>
</dbReference>
<dbReference type="GO" id="GO:0006121">
    <property type="term" value="P:mitochondrial electron transport, succinate to ubiquinone"/>
    <property type="evidence" value="ECO:0007669"/>
    <property type="project" value="UniProtKB-UniRule"/>
</dbReference>
<dbReference type="GO" id="GO:0034553">
    <property type="term" value="P:mitochondrial respiratory chain complex II assembly"/>
    <property type="evidence" value="ECO:0007669"/>
    <property type="project" value="TreeGrafter"/>
</dbReference>
<dbReference type="OrthoDB" id="284292at2759"/>
<evidence type="ECO:0000256" key="4">
    <source>
        <dbReference type="HAMAP-Rule" id="MF_03057"/>
    </source>
</evidence>
<dbReference type="FunFam" id="1.10.150.250:FF:000002">
    <property type="entry name" value="Succinate dehydrogenase assembly factor 2, mitochondrial"/>
    <property type="match status" value="1"/>
</dbReference>
<proteinExistence type="inferred from homology"/>
<organism evidence="5 6">
    <name type="scientific">Batrachochytrium dendrobatidis (strain JEL423)</name>
    <dbReference type="NCBI Taxonomy" id="403673"/>
    <lineage>
        <taxon>Eukaryota</taxon>
        <taxon>Fungi</taxon>
        <taxon>Fungi incertae sedis</taxon>
        <taxon>Chytridiomycota</taxon>
        <taxon>Chytridiomycota incertae sedis</taxon>
        <taxon>Chytridiomycetes</taxon>
        <taxon>Rhizophydiales</taxon>
        <taxon>Rhizophydiales incertae sedis</taxon>
        <taxon>Batrachochytrium</taxon>
    </lineage>
</organism>
<evidence type="ECO:0000256" key="3">
    <source>
        <dbReference type="ARBA" id="ARBA00023186"/>
    </source>
</evidence>
<evidence type="ECO:0000256" key="2">
    <source>
        <dbReference type="ARBA" id="ARBA00023128"/>
    </source>
</evidence>
<dbReference type="GO" id="GO:0006099">
    <property type="term" value="P:tricarboxylic acid cycle"/>
    <property type="evidence" value="ECO:0007669"/>
    <property type="project" value="TreeGrafter"/>
</dbReference>
<evidence type="ECO:0000256" key="1">
    <source>
        <dbReference type="ARBA" id="ARBA00004305"/>
    </source>
</evidence>
<dbReference type="SUPFAM" id="SSF109910">
    <property type="entry name" value="YgfY-like"/>
    <property type="match status" value="1"/>
</dbReference>
<dbReference type="GO" id="GO:0005759">
    <property type="term" value="C:mitochondrial matrix"/>
    <property type="evidence" value="ECO:0007669"/>
    <property type="project" value="UniProtKB-SubCell"/>
</dbReference>
<comment type="subunit">
    <text evidence="4">Interacts with the flavoprotein subunit within the SDH catalytic dimer.</text>
</comment>
<dbReference type="Gene3D" id="1.10.150.250">
    <property type="entry name" value="Flavinator of succinate dehydrogenase"/>
    <property type="match status" value="1"/>
</dbReference>
<dbReference type="InterPro" id="IPR036714">
    <property type="entry name" value="SDH_sf"/>
</dbReference>
<dbReference type="AlphaFoldDB" id="A0A177WG76"/>
<accession>A0A177WG76</accession>
<comment type="function">
    <text evidence="4">Plays an essential role in the assembly of succinate dehydrogenase (SDH), an enzyme complex (also referred to as respiratory complex II) that is a component of both the tricarboxylic acid (TCA) cycle and the mitochondrial electron transport chain, and which couples the oxidation of succinate to fumarate with the reduction of ubiquinone (coenzyme Q) to ubiquinol. Required for flavinylation (covalent attachment of FAD) of the flavoprotein subunit of the SDH catalytic dimer.</text>
</comment>
<dbReference type="PANTHER" id="PTHR12469:SF2">
    <property type="entry name" value="SUCCINATE DEHYDROGENASE ASSEMBLY FACTOR 2, MITOCHONDRIAL"/>
    <property type="match status" value="1"/>
</dbReference>
<dbReference type="PANTHER" id="PTHR12469">
    <property type="entry name" value="PROTEIN EMI5 HOMOLOG, MITOCHONDRIAL"/>
    <property type="match status" value="1"/>
</dbReference>
<reference evidence="5 6" key="1">
    <citation type="submission" date="2006-10" db="EMBL/GenBank/DDBJ databases">
        <title>The Genome Sequence of Batrachochytrium dendrobatidis JEL423.</title>
        <authorList>
            <consortium name="The Broad Institute Genome Sequencing Platform"/>
            <person name="Birren B."/>
            <person name="Lander E."/>
            <person name="Galagan J."/>
            <person name="Cuomo C."/>
            <person name="Devon K."/>
            <person name="Jaffe D."/>
            <person name="Butler J."/>
            <person name="Alvarez P."/>
            <person name="Gnerre S."/>
            <person name="Grabherr M."/>
            <person name="Kleber M."/>
            <person name="Mauceli E."/>
            <person name="Brockman W."/>
            <person name="Young S."/>
            <person name="LaButti K."/>
            <person name="Sykes S."/>
            <person name="DeCaprio D."/>
            <person name="Crawford M."/>
            <person name="Koehrsen M."/>
            <person name="Engels R."/>
            <person name="Montgomery P."/>
            <person name="Pearson M."/>
            <person name="Howarth C."/>
            <person name="Larson L."/>
            <person name="White J."/>
            <person name="O'Leary S."/>
            <person name="Kodira C."/>
            <person name="Zeng Q."/>
            <person name="Yandava C."/>
            <person name="Alvarado L."/>
            <person name="Longcore J."/>
            <person name="James T."/>
        </authorList>
    </citation>
    <scope>NUCLEOTIDE SEQUENCE [LARGE SCALE GENOMIC DNA]</scope>
    <source>
        <strain evidence="5 6">JEL423</strain>
    </source>
</reference>
<keyword evidence="2 4" id="KW-0496">Mitochondrion</keyword>
<reference evidence="5 6" key="2">
    <citation type="submission" date="2016-05" db="EMBL/GenBank/DDBJ databases">
        <title>Lineage-specific infection strategies underlie the spectrum of fungal disease in amphibians.</title>
        <authorList>
            <person name="Cuomo C.A."/>
            <person name="Farrer R.A."/>
            <person name="James T."/>
            <person name="Longcore J."/>
            <person name="Birren B."/>
        </authorList>
    </citation>
    <scope>NUCLEOTIDE SEQUENCE [LARGE SCALE GENOMIC DNA]</scope>
    <source>
        <strain evidence="5 6">JEL423</strain>
    </source>
</reference>
<dbReference type="InterPro" id="IPR028882">
    <property type="entry name" value="SDHAF2"/>
</dbReference>
<dbReference type="STRING" id="403673.A0A177WG76"/>
<dbReference type="VEuPathDB" id="FungiDB:BDEG_22601"/>
<protein>
    <recommendedName>
        <fullName evidence="4">Succinate dehydrogenase assembly factor 2, mitochondrial</fullName>
        <shortName evidence="4">SDH assembly factor 2</shortName>
        <shortName evidence="4">SDHAF2</shortName>
    </recommendedName>
</protein>
<dbReference type="InterPro" id="IPR005631">
    <property type="entry name" value="SDH"/>
</dbReference>
<evidence type="ECO:0000313" key="5">
    <source>
        <dbReference type="EMBL" id="OAJ38694.1"/>
    </source>
</evidence>
<gene>
    <name evidence="5" type="ORF">BDEG_22601</name>
</gene>
<evidence type="ECO:0000313" key="6">
    <source>
        <dbReference type="Proteomes" id="UP000077115"/>
    </source>
</evidence>
<keyword evidence="3 4" id="KW-0143">Chaperone</keyword>
<name>A0A177WG76_BATDL</name>
<dbReference type="eggNOG" id="KOG3326">
    <property type="taxonomic scope" value="Eukaryota"/>
</dbReference>